<organism evidence="2 3">
    <name type="scientific">Raphidocelis subcapitata</name>
    <dbReference type="NCBI Taxonomy" id="307507"/>
    <lineage>
        <taxon>Eukaryota</taxon>
        <taxon>Viridiplantae</taxon>
        <taxon>Chlorophyta</taxon>
        <taxon>core chlorophytes</taxon>
        <taxon>Chlorophyceae</taxon>
        <taxon>CS clade</taxon>
        <taxon>Sphaeropleales</taxon>
        <taxon>Selenastraceae</taxon>
        <taxon>Raphidocelis</taxon>
    </lineage>
</organism>
<dbReference type="EMBL" id="BDRX01000038">
    <property type="protein sequence ID" value="GBF93157.1"/>
    <property type="molecule type" value="Genomic_DNA"/>
</dbReference>
<evidence type="ECO:0000313" key="2">
    <source>
        <dbReference type="EMBL" id="GBF93157.1"/>
    </source>
</evidence>
<protein>
    <submittedName>
        <fullName evidence="2">Uncharacterized protein</fullName>
    </submittedName>
</protein>
<proteinExistence type="predicted"/>
<name>A0A2V0P7J2_9CHLO</name>
<feature type="region of interest" description="Disordered" evidence="1">
    <location>
        <begin position="315"/>
        <end position="338"/>
    </location>
</feature>
<dbReference type="Proteomes" id="UP000247498">
    <property type="component" value="Unassembled WGS sequence"/>
</dbReference>
<comment type="caution">
    <text evidence="2">The sequence shown here is derived from an EMBL/GenBank/DDBJ whole genome shotgun (WGS) entry which is preliminary data.</text>
</comment>
<dbReference type="AlphaFoldDB" id="A0A2V0P7J2"/>
<accession>A0A2V0P7J2</accession>
<sequence length="466" mass="47459">MKGLLQARASACGRMAPAAAPAYRLAPAIRRARPAAVAAAGRSPAQFDDLSVDCFQTDIGAWLATADGWGKQASAVTNGLSLLLRVIKEHQAVLILSVSDRLPRALAALRAAEELLSDACDAGAAPDVELALLRARRPGLPAPPPAALPQPPRMPRRKGPSLGAITAACGAVLSTIETLDELVKEVNDGSFSHEAKSTLQSVVKLPLDELAAARAAVKAAYLPYCTAGIARRAVEYNRVCARAVEVAAELDAREARAAAAVRAAELAAREAAAAAAAALQEADAAREADAREAAAALEAAAVLEAAAASCAVRPSSPPALLQPSSPPAALLQPPADPDTSMPLVPAHANVSAVPAPRPPCIPMPAAAPVPPLETSPLMPPQPPPALPRPVRRDVLRIAGAFAMAALASAALPPPPPPAIASHPLADIAAAEAGDAAALPTPHRGPLASAARLAFRALRLGPWGRRD</sequence>
<evidence type="ECO:0000256" key="1">
    <source>
        <dbReference type="SAM" id="MobiDB-lite"/>
    </source>
</evidence>
<gene>
    <name evidence="2" type="ORF">Rsub_05888</name>
</gene>
<dbReference type="InParanoid" id="A0A2V0P7J2"/>
<keyword evidence="3" id="KW-1185">Reference proteome</keyword>
<reference evidence="2 3" key="1">
    <citation type="journal article" date="2018" name="Sci. Rep.">
        <title>Raphidocelis subcapitata (=Pseudokirchneriella subcapitata) provides an insight into genome evolution and environmental adaptations in the Sphaeropleales.</title>
        <authorList>
            <person name="Suzuki S."/>
            <person name="Yamaguchi H."/>
            <person name="Nakajima N."/>
            <person name="Kawachi M."/>
        </authorList>
    </citation>
    <scope>NUCLEOTIDE SEQUENCE [LARGE SCALE GENOMIC DNA]</scope>
    <source>
        <strain evidence="2 3">NIES-35</strain>
    </source>
</reference>
<evidence type="ECO:0000313" key="3">
    <source>
        <dbReference type="Proteomes" id="UP000247498"/>
    </source>
</evidence>
<feature type="compositionally biased region" description="Low complexity" evidence="1">
    <location>
        <begin position="318"/>
        <end position="333"/>
    </location>
</feature>